<dbReference type="Proteomes" id="UP000315252">
    <property type="component" value="Unassembled WGS sequence"/>
</dbReference>
<dbReference type="OrthoDB" id="574237at2"/>
<gene>
    <name evidence="2" type="ORF">FKG95_10225</name>
</gene>
<organism evidence="2 3">
    <name type="scientific">Denitrobaculum tricleocarpae</name>
    <dbReference type="NCBI Taxonomy" id="2591009"/>
    <lineage>
        <taxon>Bacteria</taxon>
        <taxon>Pseudomonadati</taxon>
        <taxon>Pseudomonadota</taxon>
        <taxon>Alphaproteobacteria</taxon>
        <taxon>Rhodospirillales</taxon>
        <taxon>Rhodospirillaceae</taxon>
        <taxon>Denitrobaculum</taxon>
    </lineage>
</organism>
<proteinExistence type="predicted"/>
<dbReference type="EMBL" id="VHSH01000003">
    <property type="protein sequence ID" value="TQV80542.1"/>
    <property type="molecule type" value="Genomic_DNA"/>
</dbReference>
<evidence type="ECO:0000256" key="1">
    <source>
        <dbReference type="SAM" id="SignalP"/>
    </source>
</evidence>
<dbReference type="Gene3D" id="2.40.360.20">
    <property type="match status" value="1"/>
</dbReference>
<evidence type="ECO:0000313" key="3">
    <source>
        <dbReference type="Proteomes" id="UP000315252"/>
    </source>
</evidence>
<comment type="caution">
    <text evidence="2">The sequence shown here is derived from an EMBL/GenBank/DDBJ whole genome shotgun (WGS) entry which is preliminary data.</text>
</comment>
<sequence length="208" mass="23301">MRFESFSRTVSLASLFFLMPFAAAADEGHPFKMPAIGQSFSYQQTETGKPDLAWTETVKGVGQHNGHEVYFLEGRPGAQYTTARRVADGNYVGWINEKGQPTFSGSPYVGQYKWPMKIGESWNTRYTWKNHGKGKNYAIKESWEVVAFEDLTTPAGTFPVYKLETESKSRTKTTWFSPALGVEIKAVQIRKNGDTRTTTLTKISDGSS</sequence>
<keyword evidence="1" id="KW-0732">Signal</keyword>
<keyword evidence="3" id="KW-1185">Reference proteome</keyword>
<reference evidence="2 3" key="1">
    <citation type="submission" date="2019-06" db="EMBL/GenBank/DDBJ databases">
        <title>Whole genome sequence for Rhodospirillaceae sp. R148.</title>
        <authorList>
            <person name="Wang G."/>
        </authorList>
    </citation>
    <scope>NUCLEOTIDE SEQUENCE [LARGE SCALE GENOMIC DNA]</scope>
    <source>
        <strain evidence="2 3">R148</strain>
    </source>
</reference>
<evidence type="ECO:0008006" key="4">
    <source>
        <dbReference type="Google" id="ProtNLM"/>
    </source>
</evidence>
<accession>A0A545TTJ5</accession>
<dbReference type="RefSeq" id="WP_142896256.1">
    <property type="nucleotide sequence ID" value="NZ_ML660054.1"/>
</dbReference>
<protein>
    <recommendedName>
        <fullName evidence="4">DUF3108 domain-containing protein</fullName>
    </recommendedName>
</protein>
<evidence type="ECO:0000313" key="2">
    <source>
        <dbReference type="EMBL" id="TQV80542.1"/>
    </source>
</evidence>
<name>A0A545TTJ5_9PROT</name>
<feature type="chain" id="PRO_5021802053" description="DUF3108 domain-containing protein" evidence="1">
    <location>
        <begin position="26"/>
        <end position="208"/>
    </location>
</feature>
<feature type="signal peptide" evidence="1">
    <location>
        <begin position="1"/>
        <end position="25"/>
    </location>
</feature>
<dbReference type="AlphaFoldDB" id="A0A545TTJ5"/>